<feature type="signal peptide" evidence="8">
    <location>
        <begin position="1"/>
        <end position="20"/>
    </location>
</feature>
<evidence type="ECO:0000259" key="9">
    <source>
        <dbReference type="PROSITE" id="PS01033"/>
    </source>
</evidence>
<evidence type="ECO:0000256" key="4">
    <source>
        <dbReference type="ARBA" id="ARBA00022621"/>
    </source>
</evidence>
<dbReference type="RefSeq" id="NP_001027701.1">
    <property type="nucleotide sequence ID" value="NM_001032529.1"/>
</dbReference>
<evidence type="ECO:0000256" key="6">
    <source>
        <dbReference type="ARBA" id="ARBA00023004"/>
    </source>
</evidence>
<feature type="chain" id="PRO_5010392889" evidence="8">
    <location>
        <begin position="21"/>
        <end position="293"/>
    </location>
</feature>
<dbReference type="GO" id="GO:0046872">
    <property type="term" value="F:metal ion binding"/>
    <property type="evidence" value="ECO:0007669"/>
    <property type="project" value="UniProtKB-KW"/>
</dbReference>
<organism evidence="10">
    <name type="scientific">Ciona intestinalis</name>
    <name type="common">Transparent sea squirt</name>
    <name type="synonym">Ascidia intestinalis</name>
    <dbReference type="NCBI Taxonomy" id="7719"/>
    <lineage>
        <taxon>Eukaryota</taxon>
        <taxon>Metazoa</taxon>
        <taxon>Chordata</taxon>
        <taxon>Tunicata</taxon>
        <taxon>Ascidiacea</taxon>
        <taxon>Phlebobranchia</taxon>
        <taxon>Cionidae</taxon>
        <taxon>Ciona</taxon>
    </lineage>
</organism>
<comment type="similarity">
    <text evidence="1 7">Belongs to the globin family.</text>
</comment>
<evidence type="ECO:0000256" key="7">
    <source>
        <dbReference type="RuleBase" id="RU000356"/>
    </source>
</evidence>
<dbReference type="InterPro" id="IPR050532">
    <property type="entry name" value="Globin-like_OT"/>
</dbReference>
<dbReference type="Pfam" id="PF00042">
    <property type="entry name" value="Globin"/>
    <property type="match status" value="1"/>
</dbReference>
<reference evidence="10" key="1">
    <citation type="journal article" date="2003" name="Mol. Biol. Evol.">
        <title>Globin genes are present in Ciona intestinalis.</title>
        <authorList>
            <person name="Ebner B."/>
            <person name="Burmester T."/>
            <person name="Hankeln T."/>
        </authorList>
    </citation>
    <scope>NUCLEOTIDE SEQUENCE</scope>
</reference>
<gene>
    <name evidence="10" type="primary">hb4</name>
</gene>
<dbReference type="GO" id="GO:0005344">
    <property type="term" value="F:oxygen carrier activity"/>
    <property type="evidence" value="ECO:0007669"/>
    <property type="project" value="UniProtKB-KW"/>
</dbReference>
<accession>Q70PH6</accession>
<dbReference type="InterPro" id="IPR044399">
    <property type="entry name" value="Mb-like_M"/>
</dbReference>
<accession>A0A1W2VNE8</accession>
<dbReference type="InterPro" id="IPR009050">
    <property type="entry name" value="Globin-like_sf"/>
</dbReference>
<dbReference type="InterPro" id="IPR012292">
    <property type="entry name" value="Globin/Proto"/>
</dbReference>
<dbReference type="AlphaFoldDB" id="Q70PH6"/>
<keyword evidence="3 7" id="KW-0349">Heme</keyword>
<dbReference type="PANTHER" id="PTHR46458">
    <property type="entry name" value="BLR2807 PROTEIN"/>
    <property type="match status" value="1"/>
</dbReference>
<dbReference type="CDD" id="cd23539">
    <property type="entry name" value="TFP_LU_ECD_CinHb4_like"/>
    <property type="match status" value="1"/>
</dbReference>
<name>Q70PH6_CIOIN</name>
<sequence length="293" mass="32304">MKIICGLILFSTFAIIFVSGLNCWTCNVLGGNNVCRRSGGLRTCFNNQVCYNEVRRRGNTINIRKGCKNSGVCENHIMQSMSTPNPNNQCVNGPNYFCSCCCGNSVCNSNWLTCVTAGSVAPTVSTTVPPADEGLKRSDIINIQDSWNTLKGFGYETVGMLVLHRLFNDAPQTRYLFSQLSLSSNESFTLEQMRNNSRVVYHANRVARAVGRLVDLIELPTNFTDHLVWLGQRHAYHGVAPVNFDYMGPVLLETIKVNLELPSDSPTLSAWAKAYGVIKNGIKDAIIATYAEG</sequence>
<dbReference type="InterPro" id="IPR000971">
    <property type="entry name" value="Globin"/>
</dbReference>
<evidence type="ECO:0000313" key="10">
    <source>
        <dbReference type="EMBL" id="CAD89600.1"/>
    </source>
</evidence>
<evidence type="ECO:0000256" key="5">
    <source>
        <dbReference type="ARBA" id="ARBA00022723"/>
    </source>
</evidence>
<dbReference type="EMBL" id="AJ557135">
    <property type="protein sequence ID" value="CAD89600.1"/>
    <property type="molecule type" value="mRNA"/>
</dbReference>
<proteinExistence type="evidence at transcript level"/>
<dbReference type="GeneID" id="445726"/>
<evidence type="ECO:0000256" key="1">
    <source>
        <dbReference type="ARBA" id="ARBA00008705"/>
    </source>
</evidence>
<dbReference type="KEGG" id="cin:445726"/>
<keyword evidence="8" id="KW-0732">Signal</keyword>
<keyword evidence="5" id="KW-0479">Metal-binding</keyword>
<dbReference type="GO" id="GO:0020037">
    <property type="term" value="F:heme binding"/>
    <property type="evidence" value="ECO:0007669"/>
    <property type="project" value="InterPro"/>
</dbReference>
<dbReference type="CDD" id="cd01040">
    <property type="entry name" value="Mb-like"/>
    <property type="match status" value="1"/>
</dbReference>
<dbReference type="GO" id="GO:0019825">
    <property type="term" value="F:oxygen binding"/>
    <property type="evidence" value="ECO:0007669"/>
    <property type="project" value="InterPro"/>
</dbReference>
<dbReference type="PROSITE" id="PS01033">
    <property type="entry name" value="GLOBIN"/>
    <property type="match status" value="1"/>
</dbReference>
<feature type="domain" description="Globin" evidence="9">
    <location>
        <begin position="134"/>
        <end position="287"/>
    </location>
</feature>
<dbReference type="SUPFAM" id="SSF46458">
    <property type="entry name" value="Globin-like"/>
    <property type="match status" value="1"/>
</dbReference>
<evidence type="ECO:0000256" key="3">
    <source>
        <dbReference type="ARBA" id="ARBA00022617"/>
    </source>
</evidence>
<protein>
    <submittedName>
        <fullName evidence="10">Globin</fullName>
    </submittedName>
</protein>
<keyword evidence="2 7" id="KW-0813">Transport</keyword>
<dbReference type="Gene3D" id="1.10.490.10">
    <property type="entry name" value="Globins"/>
    <property type="match status" value="1"/>
</dbReference>
<evidence type="ECO:0000256" key="2">
    <source>
        <dbReference type="ARBA" id="ARBA00022448"/>
    </source>
</evidence>
<dbReference type="OrthoDB" id="6344802at2759"/>
<dbReference type="SMR" id="Q70PH6"/>
<dbReference type="CTD" id="445726"/>
<keyword evidence="6" id="KW-0408">Iron</keyword>
<keyword evidence="4 7" id="KW-0561">Oxygen transport</keyword>
<dbReference type="PANTHER" id="PTHR46458:SF1">
    <property type="entry name" value="GEO09476P1"/>
    <property type="match status" value="1"/>
</dbReference>
<evidence type="ECO:0000256" key="8">
    <source>
        <dbReference type="SAM" id="SignalP"/>
    </source>
</evidence>